<dbReference type="Proteomes" id="UP000061348">
    <property type="component" value="Unassembled WGS sequence"/>
</dbReference>
<accession>A0A109KT89</accession>
<dbReference type="Gene3D" id="3.90.550.20">
    <property type="match status" value="1"/>
</dbReference>
<dbReference type="RefSeq" id="WP_060765378.1">
    <property type="nucleotide sequence ID" value="NZ_LCYA01000254.1"/>
</dbReference>
<proteinExistence type="predicted"/>
<dbReference type="GO" id="GO:0051999">
    <property type="term" value="P:mannosyl-inositol phosphorylceramide biosynthetic process"/>
    <property type="evidence" value="ECO:0007669"/>
    <property type="project" value="TreeGrafter"/>
</dbReference>
<evidence type="ECO:0000313" key="4">
    <source>
        <dbReference type="Proteomes" id="UP000061348"/>
    </source>
</evidence>
<dbReference type="Proteomes" id="UP000239731">
    <property type="component" value="Unassembled WGS sequence"/>
</dbReference>
<evidence type="ECO:0000256" key="1">
    <source>
        <dbReference type="ARBA" id="ARBA00022679"/>
    </source>
</evidence>
<dbReference type="InterPro" id="IPR007577">
    <property type="entry name" value="GlycoTrfase_DXD_sugar-bd_CS"/>
</dbReference>
<evidence type="ECO:0008006" key="6">
    <source>
        <dbReference type="Google" id="ProtNLM"/>
    </source>
</evidence>
<dbReference type="GO" id="GO:0016020">
    <property type="term" value="C:membrane"/>
    <property type="evidence" value="ECO:0007669"/>
    <property type="project" value="GOC"/>
</dbReference>
<keyword evidence="1" id="KW-0808">Transferase</keyword>
<dbReference type="Pfam" id="PF04488">
    <property type="entry name" value="Gly_transf_sug"/>
    <property type="match status" value="1"/>
</dbReference>
<dbReference type="PATRIC" id="fig|294.193.peg.719"/>
<protein>
    <recommendedName>
        <fullName evidence="6">Glycosyl transferase</fullName>
    </recommendedName>
</protein>
<evidence type="ECO:0000313" key="3">
    <source>
        <dbReference type="EMBL" id="PRW86530.1"/>
    </source>
</evidence>
<reference evidence="2 4" key="1">
    <citation type="submission" date="2015-05" db="EMBL/GenBank/DDBJ databases">
        <title>A genomic and transcriptomic approach to investigate the blue pigment phenotype in Pseudomonas fluorescens.</title>
        <authorList>
            <person name="Andreani N.A."/>
            <person name="Cardazzo B."/>
        </authorList>
    </citation>
    <scope>NUCLEOTIDE SEQUENCE [LARGE SCALE GENOMIC DNA]</scope>
    <source>
        <strain evidence="2 4">Ps_22</strain>
    </source>
</reference>
<dbReference type="GO" id="GO:0000030">
    <property type="term" value="F:mannosyltransferase activity"/>
    <property type="evidence" value="ECO:0007669"/>
    <property type="project" value="TreeGrafter"/>
</dbReference>
<name>A0A109KT89_PSEFL</name>
<dbReference type="PANTHER" id="PTHR32385">
    <property type="entry name" value="MANNOSYL PHOSPHORYLINOSITOL CERAMIDE SYNTHASE"/>
    <property type="match status" value="1"/>
</dbReference>
<reference evidence="3 5" key="2">
    <citation type="submission" date="2018-03" db="EMBL/GenBank/DDBJ databases">
        <title>Blue discolouration in mozzarella cheese caused by Pseudomonas fluorescens.</title>
        <authorList>
            <person name="Chiesa F."/>
            <person name="Dalmasso A."/>
            <person name="Lomonaco S."/>
        </authorList>
    </citation>
    <scope>NUCLEOTIDE SEQUENCE [LARGE SCALE GENOMIC DNA]</scope>
    <source>
        <strain evidence="3 5">11293</strain>
    </source>
</reference>
<dbReference type="InterPro" id="IPR029044">
    <property type="entry name" value="Nucleotide-diphossugar_trans"/>
</dbReference>
<dbReference type="EMBL" id="LCYA01000254">
    <property type="protein sequence ID" value="KWV77119.1"/>
    <property type="molecule type" value="Genomic_DNA"/>
</dbReference>
<evidence type="ECO:0000313" key="2">
    <source>
        <dbReference type="EMBL" id="KWV77119.1"/>
    </source>
</evidence>
<dbReference type="EMBL" id="PVUH01000020">
    <property type="protein sequence ID" value="PRW86530.1"/>
    <property type="molecule type" value="Genomic_DNA"/>
</dbReference>
<dbReference type="PANTHER" id="PTHR32385:SF15">
    <property type="entry name" value="INOSITOL PHOSPHOCERAMIDE MANNOSYLTRANSFERASE 1"/>
    <property type="match status" value="1"/>
</dbReference>
<sequence length="277" mass="31574">MDSYPLGFEEDDRLRSAFIRNLTLHQLNRSATSNVTGSNLASSIPKTLVQYWHDPHDVPEDVQACINSWKRLSAEGFAFRMFNDVSAAEYITEWYGKSEQEAFARCRHPAMRCDYLRMCVLVAEGGLYVDADDVLLGDNWRDLFHDSALKVQPLCYDIPSSSMVPASEIWRSDLPTDERIFYVNNDPIAAPAHHPVLKRALSRSTEKLLGKARFPEIQETTGPGNITASLAAHARDLIIRGAPLDFELLNDWESIAQTRWDLSYRNDARNWRNMDSH</sequence>
<organism evidence="2 4">
    <name type="scientific">Pseudomonas fluorescens</name>
    <dbReference type="NCBI Taxonomy" id="294"/>
    <lineage>
        <taxon>Bacteria</taxon>
        <taxon>Pseudomonadati</taxon>
        <taxon>Pseudomonadota</taxon>
        <taxon>Gammaproteobacteria</taxon>
        <taxon>Pseudomonadales</taxon>
        <taxon>Pseudomonadaceae</taxon>
        <taxon>Pseudomonas</taxon>
    </lineage>
</organism>
<comment type="caution">
    <text evidence="2">The sequence shown here is derived from an EMBL/GenBank/DDBJ whole genome shotgun (WGS) entry which is preliminary data.</text>
</comment>
<dbReference type="SUPFAM" id="SSF53448">
    <property type="entry name" value="Nucleotide-diphospho-sugar transferases"/>
    <property type="match status" value="1"/>
</dbReference>
<dbReference type="InterPro" id="IPR051706">
    <property type="entry name" value="Glycosyltransferase_domain"/>
</dbReference>
<evidence type="ECO:0000313" key="5">
    <source>
        <dbReference type="Proteomes" id="UP000239731"/>
    </source>
</evidence>
<dbReference type="AlphaFoldDB" id="A0A109KT89"/>
<gene>
    <name evidence="3" type="ORF">C7A10_24400</name>
    <name evidence="2" type="ORF">PFLmoz3_06102</name>
</gene>